<keyword evidence="3" id="KW-1185">Reference proteome</keyword>
<name>A0ABP8PIE8_9MICO</name>
<sequence length="211" mass="23370">MSLDEGVIVKADYPLLGVLAREPMSGYGLSRWLENEGQFLGRKPSMTPIYRALADLADRGWIEATTVHSATGPDAKLYRLTSDGRAALVAWAHEPFTPADRPMAPDFIVRLNFAGQLGPDVALRLVETELDFRIAQRAAEEGPHQSSPQDPIPEISPAWLARLGFISHSRGWQSTSLYIGWLEALKAELAYILAQEHYPVAERPRPEGAIR</sequence>
<evidence type="ECO:0000313" key="3">
    <source>
        <dbReference type="Proteomes" id="UP001500731"/>
    </source>
</evidence>
<protein>
    <recommendedName>
        <fullName evidence="1">Transcription regulator PadR N-terminal domain-containing protein</fullName>
    </recommendedName>
</protein>
<accession>A0ABP8PIE8</accession>
<dbReference type="InterPro" id="IPR036390">
    <property type="entry name" value="WH_DNA-bd_sf"/>
</dbReference>
<dbReference type="InterPro" id="IPR005149">
    <property type="entry name" value="Tscrpt_reg_PadR_N"/>
</dbReference>
<dbReference type="SUPFAM" id="SSF46785">
    <property type="entry name" value="Winged helix' DNA-binding domain"/>
    <property type="match status" value="1"/>
</dbReference>
<dbReference type="Pfam" id="PF03551">
    <property type="entry name" value="PadR"/>
    <property type="match status" value="1"/>
</dbReference>
<proteinExistence type="predicted"/>
<dbReference type="PANTHER" id="PTHR43252">
    <property type="entry name" value="TRANSCRIPTIONAL REGULATOR YQJI"/>
    <property type="match status" value="1"/>
</dbReference>
<feature type="domain" description="Transcription regulator PadR N-terminal" evidence="1">
    <location>
        <begin position="15"/>
        <end position="88"/>
    </location>
</feature>
<evidence type="ECO:0000259" key="1">
    <source>
        <dbReference type="Pfam" id="PF03551"/>
    </source>
</evidence>
<organism evidence="2 3">
    <name type="scientific">Microbacterium panaciterrae</name>
    <dbReference type="NCBI Taxonomy" id="985759"/>
    <lineage>
        <taxon>Bacteria</taxon>
        <taxon>Bacillati</taxon>
        <taxon>Actinomycetota</taxon>
        <taxon>Actinomycetes</taxon>
        <taxon>Micrococcales</taxon>
        <taxon>Microbacteriaceae</taxon>
        <taxon>Microbacterium</taxon>
    </lineage>
</organism>
<dbReference type="Gene3D" id="1.10.10.10">
    <property type="entry name" value="Winged helix-like DNA-binding domain superfamily/Winged helix DNA-binding domain"/>
    <property type="match status" value="1"/>
</dbReference>
<reference evidence="3" key="1">
    <citation type="journal article" date="2019" name="Int. J. Syst. Evol. Microbiol.">
        <title>The Global Catalogue of Microorganisms (GCM) 10K type strain sequencing project: providing services to taxonomists for standard genome sequencing and annotation.</title>
        <authorList>
            <consortium name="The Broad Institute Genomics Platform"/>
            <consortium name="The Broad Institute Genome Sequencing Center for Infectious Disease"/>
            <person name="Wu L."/>
            <person name="Ma J."/>
        </authorList>
    </citation>
    <scope>NUCLEOTIDE SEQUENCE [LARGE SCALE GENOMIC DNA]</scope>
    <source>
        <strain evidence="3">JCM 17839</strain>
    </source>
</reference>
<dbReference type="Proteomes" id="UP001500731">
    <property type="component" value="Unassembled WGS sequence"/>
</dbReference>
<comment type="caution">
    <text evidence="2">The sequence shown here is derived from an EMBL/GenBank/DDBJ whole genome shotgun (WGS) entry which is preliminary data.</text>
</comment>
<dbReference type="InterPro" id="IPR036388">
    <property type="entry name" value="WH-like_DNA-bd_sf"/>
</dbReference>
<evidence type="ECO:0000313" key="2">
    <source>
        <dbReference type="EMBL" id="GAA4486629.1"/>
    </source>
</evidence>
<dbReference type="PANTHER" id="PTHR43252:SF2">
    <property type="entry name" value="TRANSCRIPTION REGULATOR, PADR-LIKE FAMILY"/>
    <property type="match status" value="1"/>
</dbReference>
<gene>
    <name evidence="2" type="ORF">GCM10023171_22940</name>
</gene>
<dbReference type="EMBL" id="BAABGP010000016">
    <property type="protein sequence ID" value="GAA4486629.1"/>
    <property type="molecule type" value="Genomic_DNA"/>
</dbReference>